<protein>
    <submittedName>
        <fullName evidence="2">NurA domain protein</fullName>
    </submittedName>
</protein>
<dbReference type="HOGENOM" id="CLU_836257_0_0_9"/>
<evidence type="ECO:0000313" key="2">
    <source>
        <dbReference type="EMBL" id="EGY79314.1"/>
    </source>
</evidence>
<keyword evidence="3" id="KW-1185">Reference proteome</keyword>
<organism evidence="2 3">
    <name type="scientific">Peptoniphilus indolicus ATCC 29427</name>
    <dbReference type="NCBI Taxonomy" id="997350"/>
    <lineage>
        <taxon>Bacteria</taxon>
        <taxon>Bacillati</taxon>
        <taxon>Bacillota</taxon>
        <taxon>Tissierellia</taxon>
        <taxon>Tissierellales</taxon>
        <taxon>Peptoniphilaceae</taxon>
        <taxon>Peptoniphilus</taxon>
    </lineage>
</organism>
<dbReference type="Pfam" id="PF09376">
    <property type="entry name" value="NurA"/>
    <property type="match status" value="1"/>
</dbReference>
<feature type="domain" description="NurA" evidence="1">
    <location>
        <begin position="61"/>
        <end position="281"/>
    </location>
</feature>
<dbReference type="EMBL" id="AGBB01000154">
    <property type="protein sequence ID" value="EGY79314.1"/>
    <property type="molecule type" value="Genomic_DNA"/>
</dbReference>
<sequence>MEMPNIDEMKAQVQELNRQLKEKYNEFFSMDNEVFRRDILSKVGQIKKMTKLDTNFLNELGVLVGVDGSVMKVGGADPHYVEIYQALAKPTKGEDIYSTKICTPIMYTSEDKESLKREVFLSGVEMEVAIKSVKELNPSIIMMDGGLIRYKINDSKKFEELVEVCIENDVILMGVIKDLKTDVISRAIGKNAYYDRELIYGRLNRGELLIINDECNKKFEEANLVSAFLRCSLDSMIIGLDILKEYRDELEMAANLVYTLTPEHSRGVPLWLDIVDSEVKITDALVRTLLEEYMDRGIYRRFFVSERDGRTL</sequence>
<evidence type="ECO:0000313" key="3">
    <source>
        <dbReference type="Proteomes" id="UP000003422"/>
    </source>
</evidence>
<dbReference type="InterPro" id="IPR018977">
    <property type="entry name" value="NurA_domain"/>
</dbReference>
<accession>G4D596</accession>
<dbReference type="PATRIC" id="fig|997350.3.peg.1512"/>
<reference evidence="2 3" key="1">
    <citation type="submission" date="2011-06" db="EMBL/GenBank/DDBJ databases">
        <authorList>
            <person name="Muzny D."/>
            <person name="Qin X."/>
            <person name="Deng J."/>
            <person name="Jiang H."/>
            <person name="Liu Y."/>
            <person name="Qu J."/>
            <person name="Song X.-Z."/>
            <person name="Zhang L."/>
            <person name="Thornton R."/>
            <person name="Coyle M."/>
            <person name="Francisco L."/>
            <person name="Jackson L."/>
            <person name="Javaid M."/>
            <person name="Korchina V."/>
            <person name="Kovar C."/>
            <person name="Mata R."/>
            <person name="Mathew T."/>
            <person name="Ngo R."/>
            <person name="Nguyen L."/>
            <person name="Nguyen N."/>
            <person name="Okwuonu G."/>
            <person name="Ongeri F."/>
            <person name="Pham C."/>
            <person name="Simmons D."/>
            <person name="Wilczek-Boney K."/>
            <person name="Hale W."/>
            <person name="Jakkamsetti A."/>
            <person name="Pham P."/>
            <person name="Ruth R."/>
            <person name="San Lucas F."/>
            <person name="Warren J."/>
            <person name="Zhang J."/>
            <person name="Zhao Z."/>
            <person name="Zhou C."/>
            <person name="Zhu D."/>
            <person name="Lee S."/>
            <person name="Bess C."/>
            <person name="Blankenburg K."/>
            <person name="Forbes L."/>
            <person name="Fu Q."/>
            <person name="Gubbala S."/>
            <person name="Hirani K."/>
            <person name="Jayaseelan J.C."/>
            <person name="Lara F."/>
            <person name="Munidasa M."/>
            <person name="Palculict T."/>
            <person name="Patil S."/>
            <person name="Pu L.-L."/>
            <person name="Saada N."/>
            <person name="Tang L."/>
            <person name="Weissenberger G."/>
            <person name="Zhu Y."/>
            <person name="Hemphill L."/>
            <person name="Shang Y."/>
            <person name="Youmans B."/>
            <person name="Ayvaz T."/>
            <person name="Ross M."/>
            <person name="Santibanez J."/>
            <person name="Aqrawi P."/>
            <person name="Gross S."/>
            <person name="Joshi V."/>
            <person name="Fowler G."/>
            <person name="Nazareth L."/>
            <person name="Reid J."/>
            <person name="Worley K."/>
            <person name="Petrosino J."/>
            <person name="Highlander S."/>
            <person name="Gibbs R."/>
        </authorList>
    </citation>
    <scope>NUCLEOTIDE SEQUENCE [LARGE SCALE GENOMIC DNA]</scope>
    <source>
        <strain evidence="2 3">ATCC 29427</strain>
    </source>
</reference>
<dbReference type="Proteomes" id="UP000003422">
    <property type="component" value="Unassembled WGS sequence"/>
</dbReference>
<dbReference type="STRING" id="997350.HMPREF9129_1576"/>
<proteinExistence type="predicted"/>
<dbReference type="eggNOG" id="COG1630">
    <property type="taxonomic scope" value="Bacteria"/>
</dbReference>
<gene>
    <name evidence="2" type="ORF">HMPREF9129_1576</name>
</gene>
<evidence type="ECO:0000259" key="1">
    <source>
        <dbReference type="SMART" id="SM00933"/>
    </source>
</evidence>
<dbReference type="SMART" id="SM00933">
    <property type="entry name" value="NurA"/>
    <property type="match status" value="1"/>
</dbReference>
<dbReference type="AlphaFoldDB" id="G4D596"/>
<comment type="caution">
    <text evidence="2">The sequence shown here is derived from an EMBL/GenBank/DDBJ whole genome shotgun (WGS) entry which is preliminary data.</text>
</comment>
<name>G4D596_9FIRM</name>